<dbReference type="Proteomes" id="UP000253958">
    <property type="component" value="Chromosome"/>
</dbReference>
<evidence type="ECO:0000313" key="1">
    <source>
        <dbReference type="EMBL" id="AXH88796.1"/>
    </source>
</evidence>
<dbReference type="AlphaFoldDB" id="A0A6N3JV66"/>
<protein>
    <submittedName>
        <fullName evidence="1">Uncharacterized protein</fullName>
    </submittedName>
</protein>
<organism evidence="1 2">
    <name type="scientific">Micromonospora aurantiaca</name>
    <name type="common">nom. illeg.</name>
    <dbReference type="NCBI Taxonomy" id="47850"/>
    <lineage>
        <taxon>Bacteria</taxon>
        <taxon>Bacillati</taxon>
        <taxon>Actinomycetota</taxon>
        <taxon>Actinomycetes</taxon>
        <taxon>Micromonosporales</taxon>
        <taxon>Micromonosporaceae</taxon>
        <taxon>Micromonospora</taxon>
    </lineage>
</organism>
<reference evidence="1 2" key="1">
    <citation type="submission" date="2018-07" db="EMBL/GenBank/DDBJ databases">
        <authorList>
            <person name="Ye Y."/>
        </authorList>
    </citation>
    <scope>NUCLEOTIDE SEQUENCE [LARGE SCALE GENOMIC DNA]</scope>
    <source>
        <strain evidence="2">H14(2018)</strain>
    </source>
</reference>
<accession>A0A6N3JV66</accession>
<name>A0A6N3JV66_9ACTN</name>
<reference evidence="1 2" key="2">
    <citation type="submission" date="2018-08" db="EMBL/GenBank/DDBJ databases">
        <title>Streptomyces kandeliansis sp. nov., an endophytic bacterium isolated from mangrove plant.</title>
        <authorList>
            <person name="Wang R."/>
        </authorList>
    </citation>
    <scope>NUCLEOTIDE SEQUENCE [LARGE SCALE GENOMIC DNA]</scope>
    <source>
        <strain evidence="2">H14(2018)</strain>
    </source>
</reference>
<gene>
    <name evidence="1" type="ORF">DVH21_01995</name>
</gene>
<dbReference type="EMBL" id="CP031263">
    <property type="protein sequence ID" value="AXH88796.1"/>
    <property type="molecule type" value="Genomic_DNA"/>
</dbReference>
<proteinExistence type="predicted"/>
<dbReference type="RefSeq" id="WP_114918690.1">
    <property type="nucleotide sequence ID" value="NZ_CP031263.1"/>
</dbReference>
<sequence length="78" mass="8104">MLAVAYVLRLEDLARDVHAHTVGAVIAQALGAQQVAGDRADWSEAKDRFDAALAAPPAGEGPRDDSARGIKLRALGVA</sequence>
<evidence type="ECO:0000313" key="2">
    <source>
        <dbReference type="Proteomes" id="UP000253958"/>
    </source>
</evidence>